<dbReference type="Proteomes" id="UP000318138">
    <property type="component" value="Chromosome"/>
</dbReference>
<dbReference type="RefSeq" id="WP_176010459.1">
    <property type="nucleotide sequence ID" value="NZ_CP041372.2"/>
</dbReference>
<feature type="transmembrane region" description="Helical" evidence="6">
    <location>
        <begin position="104"/>
        <end position="123"/>
    </location>
</feature>
<dbReference type="KEGG" id="psua:FLK61_38310"/>
<keyword evidence="9" id="KW-1185">Reference proteome</keyword>
<feature type="transmembrane region" description="Helical" evidence="6">
    <location>
        <begin position="274"/>
        <end position="300"/>
    </location>
</feature>
<evidence type="ECO:0000313" key="8">
    <source>
        <dbReference type="EMBL" id="QKS72482.1"/>
    </source>
</evidence>
<evidence type="ECO:0000259" key="7">
    <source>
        <dbReference type="Pfam" id="PF00482"/>
    </source>
</evidence>
<gene>
    <name evidence="8" type="ORF">FLK61_38310</name>
</gene>
<feature type="transmembrane region" description="Helical" evidence="6">
    <location>
        <begin position="6"/>
        <end position="24"/>
    </location>
</feature>
<evidence type="ECO:0000256" key="4">
    <source>
        <dbReference type="ARBA" id="ARBA00022989"/>
    </source>
</evidence>
<keyword evidence="3 6" id="KW-0812">Transmembrane</keyword>
<reference evidence="9" key="1">
    <citation type="submission" date="2019-07" db="EMBL/GenBank/DDBJ databases">
        <title>Bacillus alkalisoli sp. nov. isolated from saline soil.</title>
        <authorList>
            <person name="Sun J.-Q."/>
            <person name="Xu L."/>
        </authorList>
    </citation>
    <scope>NUCLEOTIDE SEQUENCE [LARGE SCALE GENOMIC DNA]</scope>
    <source>
        <strain evidence="9">M4U3P1</strain>
    </source>
</reference>
<evidence type="ECO:0000313" key="9">
    <source>
        <dbReference type="Proteomes" id="UP000318138"/>
    </source>
</evidence>
<dbReference type="AlphaFoldDB" id="A0A859FIH2"/>
<keyword evidence="5 6" id="KW-0472">Membrane</keyword>
<keyword evidence="4 6" id="KW-1133">Transmembrane helix</keyword>
<evidence type="ECO:0000256" key="3">
    <source>
        <dbReference type="ARBA" id="ARBA00022692"/>
    </source>
</evidence>
<dbReference type="InterPro" id="IPR018076">
    <property type="entry name" value="T2SS_GspF_dom"/>
</dbReference>
<dbReference type="PANTHER" id="PTHR35007">
    <property type="entry name" value="INTEGRAL MEMBRANE PROTEIN-RELATED"/>
    <property type="match status" value="1"/>
</dbReference>
<feature type="domain" description="Type II secretion system protein GspF" evidence="7">
    <location>
        <begin position="165"/>
        <end position="290"/>
    </location>
</feature>
<proteinExistence type="predicted"/>
<evidence type="ECO:0000256" key="2">
    <source>
        <dbReference type="ARBA" id="ARBA00022475"/>
    </source>
</evidence>
<comment type="subcellular location">
    <subcellularLocation>
        <location evidence="1">Cell membrane</location>
        <topology evidence="1">Multi-pass membrane protein</topology>
    </subcellularLocation>
</comment>
<evidence type="ECO:0000256" key="6">
    <source>
        <dbReference type="SAM" id="Phobius"/>
    </source>
</evidence>
<organism evidence="8 9">
    <name type="scientific">Paenalkalicoccus suaedae</name>
    <dbReference type="NCBI Taxonomy" id="2592382"/>
    <lineage>
        <taxon>Bacteria</taxon>
        <taxon>Bacillati</taxon>
        <taxon>Bacillota</taxon>
        <taxon>Bacilli</taxon>
        <taxon>Bacillales</taxon>
        <taxon>Bacillaceae</taxon>
        <taxon>Paenalkalicoccus</taxon>
    </lineage>
</organism>
<dbReference type="PANTHER" id="PTHR35007:SF2">
    <property type="entry name" value="PILUS ASSEMBLE PROTEIN"/>
    <property type="match status" value="1"/>
</dbReference>
<accession>A0A859FIH2</accession>
<evidence type="ECO:0000256" key="1">
    <source>
        <dbReference type="ARBA" id="ARBA00004651"/>
    </source>
</evidence>
<dbReference type="Pfam" id="PF00482">
    <property type="entry name" value="T2SSF"/>
    <property type="match status" value="1"/>
</dbReference>
<sequence>MDALAIFTVILTLLCLAIGLKEYYTFRVAKMEKVSHVRELIGATEQKESKGKLSERVMARIALYADDFSGIGQRVNFFSEPHDIEQLLRRAGLSKKMTVEKLQGLKMFFFFFGLFTGFILLLIGFPFAIYSIVFLPLAGYLGTILWLKNVAKTRQEQLRYDLPDFLDTVSVTLQTGGGLDQTLKEVVTYFDGPLQEEFARFNQEIELGVPREQAYRELLNRNDNPEFQSLIKSLMQGMKLGVPVATTFKHQAEDLRTIRKEQVKEKAAKASPKITLITTFLVAPSVILLIAGLMILNMFFGENSILDML</sequence>
<evidence type="ECO:0000256" key="5">
    <source>
        <dbReference type="ARBA" id="ARBA00023136"/>
    </source>
</evidence>
<dbReference type="EMBL" id="CP041372">
    <property type="protein sequence ID" value="QKS72482.1"/>
    <property type="molecule type" value="Genomic_DNA"/>
</dbReference>
<protein>
    <submittedName>
        <fullName evidence="8">Type II secretion system F family protein</fullName>
    </submittedName>
</protein>
<name>A0A859FIH2_9BACI</name>
<dbReference type="GO" id="GO:0005886">
    <property type="term" value="C:plasma membrane"/>
    <property type="evidence" value="ECO:0007669"/>
    <property type="project" value="UniProtKB-SubCell"/>
</dbReference>
<keyword evidence="2" id="KW-1003">Cell membrane</keyword>
<feature type="transmembrane region" description="Helical" evidence="6">
    <location>
        <begin position="129"/>
        <end position="147"/>
    </location>
</feature>